<comment type="caution">
    <text evidence="2">The sequence shown here is derived from an EMBL/GenBank/DDBJ whole genome shotgun (WGS) entry which is preliminary data.</text>
</comment>
<dbReference type="OrthoDB" id="124998at2759"/>
<proteinExistence type="predicted"/>
<protein>
    <submittedName>
        <fullName evidence="2">Uncharacterized protein</fullName>
    </submittedName>
</protein>
<feature type="coiled-coil region" evidence="1">
    <location>
        <begin position="24"/>
        <end position="51"/>
    </location>
</feature>
<evidence type="ECO:0000313" key="2">
    <source>
        <dbReference type="EMBL" id="KAG2213632.1"/>
    </source>
</evidence>
<accession>A0A8H7RM85</accession>
<dbReference type="PANTHER" id="PTHR47150">
    <property type="entry name" value="OS12G0169200 PROTEIN"/>
    <property type="match status" value="1"/>
</dbReference>
<sequence length="141" mass="16973">MSFDNNYEAEYFDIDLNFNLLEDHQKEENQIREFQSRVEKYEHELENLRKCKWGGSVLGRLGTVEHNYEEAHNRLMNDYFISDSKYKKKQFRRRFRMHKQLFLQIMDRIVDHDSYFQQKTNAANKCGISPHVKITAACNSA</sequence>
<organism evidence="2 3">
    <name type="scientific">Circinella minor</name>
    <dbReference type="NCBI Taxonomy" id="1195481"/>
    <lineage>
        <taxon>Eukaryota</taxon>
        <taxon>Fungi</taxon>
        <taxon>Fungi incertae sedis</taxon>
        <taxon>Mucoromycota</taxon>
        <taxon>Mucoromycotina</taxon>
        <taxon>Mucoromycetes</taxon>
        <taxon>Mucorales</taxon>
        <taxon>Lichtheimiaceae</taxon>
        <taxon>Circinella</taxon>
    </lineage>
</organism>
<evidence type="ECO:0000256" key="1">
    <source>
        <dbReference type="SAM" id="Coils"/>
    </source>
</evidence>
<keyword evidence="3" id="KW-1185">Reference proteome</keyword>
<keyword evidence="1" id="KW-0175">Coiled coil</keyword>
<dbReference type="EMBL" id="JAEPRB010000672">
    <property type="protein sequence ID" value="KAG2213632.1"/>
    <property type="molecule type" value="Genomic_DNA"/>
</dbReference>
<dbReference type="AlphaFoldDB" id="A0A8H7RM85"/>
<dbReference type="PANTHER" id="PTHR47150:SF5">
    <property type="entry name" value="OS07G0546750 PROTEIN"/>
    <property type="match status" value="1"/>
</dbReference>
<gene>
    <name evidence="2" type="ORF">INT45_009325</name>
</gene>
<reference evidence="2 3" key="1">
    <citation type="submission" date="2020-12" db="EMBL/GenBank/DDBJ databases">
        <title>Metabolic potential, ecology and presence of endohyphal bacteria is reflected in genomic diversity of Mucoromycotina.</title>
        <authorList>
            <person name="Muszewska A."/>
            <person name="Okrasinska A."/>
            <person name="Steczkiewicz K."/>
            <person name="Drgas O."/>
            <person name="Orlowska M."/>
            <person name="Perlinska-Lenart U."/>
            <person name="Aleksandrzak-Piekarczyk T."/>
            <person name="Szatraj K."/>
            <person name="Zielenkiewicz U."/>
            <person name="Pilsyk S."/>
            <person name="Malc E."/>
            <person name="Mieczkowski P."/>
            <person name="Kruszewska J.S."/>
            <person name="Biernat P."/>
            <person name="Pawlowska J."/>
        </authorList>
    </citation>
    <scope>NUCLEOTIDE SEQUENCE [LARGE SCALE GENOMIC DNA]</scope>
    <source>
        <strain evidence="2 3">CBS 142.35</strain>
    </source>
</reference>
<name>A0A8H7RM85_9FUNG</name>
<evidence type="ECO:0000313" key="3">
    <source>
        <dbReference type="Proteomes" id="UP000646827"/>
    </source>
</evidence>
<dbReference type="Proteomes" id="UP000646827">
    <property type="component" value="Unassembled WGS sequence"/>
</dbReference>